<reference evidence="2" key="1">
    <citation type="submission" date="2017-11" db="EMBL/GenBank/DDBJ databases">
        <title>The draft genome sequence of Chromatocurvus sp. F02.</title>
        <authorList>
            <person name="Du Z.-J."/>
            <person name="Chang Y.-Q."/>
        </authorList>
    </citation>
    <scope>NUCLEOTIDE SEQUENCE [LARGE SCALE GENOMIC DNA]</scope>
    <source>
        <strain evidence="2">F02</strain>
    </source>
</reference>
<protein>
    <recommendedName>
        <fullName evidence="3">DUF393 domain-containing protein</fullName>
    </recommendedName>
</protein>
<evidence type="ECO:0000313" key="1">
    <source>
        <dbReference type="EMBL" id="PLW83404.1"/>
    </source>
</evidence>
<dbReference type="Proteomes" id="UP000234845">
    <property type="component" value="Unassembled WGS sequence"/>
</dbReference>
<evidence type="ECO:0000313" key="2">
    <source>
        <dbReference type="Proteomes" id="UP000234845"/>
    </source>
</evidence>
<evidence type="ECO:0008006" key="3">
    <source>
        <dbReference type="Google" id="ProtNLM"/>
    </source>
</evidence>
<dbReference type="InterPro" id="IPR007263">
    <property type="entry name" value="DCC1-like"/>
</dbReference>
<dbReference type="Pfam" id="PF04134">
    <property type="entry name" value="DCC1-like"/>
    <property type="match status" value="1"/>
</dbReference>
<dbReference type="OrthoDB" id="5294764at2"/>
<organism evidence="1 2">
    <name type="scientific">Kineobactrum sediminis</name>
    <dbReference type="NCBI Taxonomy" id="1905677"/>
    <lineage>
        <taxon>Bacteria</taxon>
        <taxon>Pseudomonadati</taxon>
        <taxon>Pseudomonadota</taxon>
        <taxon>Gammaproteobacteria</taxon>
        <taxon>Cellvibrionales</taxon>
        <taxon>Halieaceae</taxon>
        <taxon>Kineobactrum</taxon>
    </lineage>
</organism>
<dbReference type="GO" id="GO:0015035">
    <property type="term" value="F:protein-disulfide reductase activity"/>
    <property type="evidence" value="ECO:0007669"/>
    <property type="project" value="InterPro"/>
</dbReference>
<name>A0A2N5Y4U0_9GAMM</name>
<sequence>MPDTLYYDGQCPLCSKEMDKLGTLCDGGLELRDIHQLPASDTLPDRETLLRTLHLRTADGRLLTGIDANVAAWQHTRLGPLWAWLRWPLIRPCADFFYNLWAQRRYRRLYP</sequence>
<keyword evidence="2" id="KW-1185">Reference proteome</keyword>
<comment type="caution">
    <text evidence="1">The sequence shown here is derived from an EMBL/GenBank/DDBJ whole genome shotgun (WGS) entry which is preliminary data.</text>
</comment>
<dbReference type="EMBL" id="PKLZ01000003">
    <property type="protein sequence ID" value="PLW83404.1"/>
    <property type="molecule type" value="Genomic_DNA"/>
</dbReference>
<dbReference type="PANTHER" id="PTHR34290">
    <property type="entry name" value="SI:CH73-390P7.2"/>
    <property type="match status" value="1"/>
</dbReference>
<dbReference type="PANTHER" id="PTHR34290:SF2">
    <property type="entry name" value="OS04G0668800 PROTEIN"/>
    <property type="match status" value="1"/>
</dbReference>
<gene>
    <name evidence="1" type="ORF">CWI75_06605</name>
</gene>
<dbReference type="AlphaFoldDB" id="A0A2N5Y4U0"/>
<accession>A0A2N5Y4U0</accession>
<proteinExistence type="predicted"/>
<dbReference type="InterPro" id="IPR044691">
    <property type="entry name" value="DCC1_Trx"/>
</dbReference>